<reference evidence="1" key="1">
    <citation type="submission" date="2022-07" db="EMBL/GenBank/DDBJ databases">
        <title>Phylogenomic reconstructions and comparative analyses of Kickxellomycotina fungi.</title>
        <authorList>
            <person name="Reynolds N.K."/>
            <person name="Stajich J.E."/>
            <person name="Barry K."/>
            <person name="Grigoriev I.V."/>
            <person name="Crous P."/>
            <person name="Smith M.E."/>
        </authorList>
    </citation>
    <scope>NUCLEOTIDE SEQUENCE</scope>
    <source>
        <strain evidence="1">BCRC 34489</strain>
    </source>
</reference>
<dbReference type="GO" id="GO:0006913">
    <property type="term" value="P:nucleocytoplasmic transport"/>
    <property type="evidence" value="ECO:0007669"/>
    <property type="project" value="TreeGrafter"/>
</dbReference>
<sequence length="387" mass="41595">MANDTWCSNVLQNAYMQEITSMAWQPNSGYTLAVGCTTGVCLWSIIPSANAAPSLENPLSAPSLGAMQFSSWMTLMASPPLDTQFKYPSQLSSVEKTPFVVSSASVSALSFSPSGQWLITGHQTSGRLTIWDVALGTPTPLKRSGGTGRSATLQIGVSPNGRHLVSTHANGQLRLWETEGWTSRVWSDFSANVSHFTWSPDSRSLFFSVSGRGEIYSLVLFKPAPSLDAEVTTISTFDAHAAAKVDSGEDLERIPVGGAIKSLALDPTGRRLVVGFDDDSASSDMSLLAVYLVCNDALFRAGGDSTALMPLGFIRGPNWGKQCPHEGDVSPLTNHLGRQEKTPTKKRVRLGLPVPSWFGFAPNFEPGALLTVAWANGKVSFYPMLFK</sequence>
<dbReference type="SMART" id="SM00320">
    <property type="entry name" value="WD40"/>
    <property type="match status" value="4"/>
</dbReference>
<dbReference type="InterPro" id="IPR045139">
    <property type="entry name" value="Aladin"/>
</dbReference>
<dbReference type="AlphaFoldDB" id="A0A9W8HNQ3"/>
<comment type="caution">
    <text evidence="1">The sequence shown here is derived from an EMBL/GenBank/DDBJ whole genome shotgun (WGS) entry which is preliminary data.</text>
</comment>
<dbReference type="Pfam" id="PF00400">
    <property type="entry name" value="WD40"/>
    <property type="match status" value="2"/>
</dbReference>
<dbReference type="EMBL" id="JANBUM010000072">
    <property type="protein sequence ID" value="KAJ2786166.1"/>
    <property type="molecule type" value="Genomic_DNA"/>
</dbReference>
<dbReference type="OrthoDB" id="10251741at2759"/>
<proteinExistence type="predicted"/>
<evidence type="ECO:0000313" key="1">
    <source>
        <dbReference type="EMBL" id="KAJ2786166.1"/>
    </source>
</evidence>
<dbReference type="SUPFAM" id="SSF82171">
    <property type="entry name" value="DPP6 N-terminal domain-like"/>
    <property type="match status" value="1"/>
</dbReference>
<gene>
    <name evidence="1" type="ORF">GGI15_001692</name>
</gene>
<dbReference type="InterPro" id="IPR001680">
    <property type="entry name" value="WD40_rpt"/>
</dbReference>
<dbReference type="PANTHER" id="PTHR14494">
    <property type="entry name" value="ALADIN/ADRACALIN/AAAS"/>
    <property type="match status" value="1"/>
</dbReference>
<organism evidence="1 2">
    <name type="scientific">Coemansia interrupta</name>
    <dbReference type="NCBI Taxonomy" id="1126814"/>
    <lineage>
        <taxon>Eukaryota</taxon>
        <taxon>Fungi</taxon>
        <taxon>Fungi incertae sedis</taxon>
        <taxon>Zoopagomycota</taxon>
        <taxon>Kickxellomycotina</taxon>
        <taxon>Kickxellomycetes</taxon>
        <taxon>Kickxellales</taxon>
        <taxon>Kickxellaceae</taxon>
        <taxon>Coemansia</taxon>
    </lineage>
</organism>
<evidence type="ECO:0000313" key="2">
    <source>
        <dbReference type="Proteomes" id="UP001140172"/>
    </source>
</evidence>
<name>A0A9W8HNQ3_9FUNG</name>
<dbReference type="PANTHER" id="PTHR14494:SF0">
    <property type="entry name" value="ALADIN"/>
    <property type="match status" value="1"/>
</dbReference>
<accession>A0A9W8HNQ3</accession>
<dbReference type="Proteomes" id="UP001140172">
    <property type="component" value="Unassembled WGS sequence"/>
</dbReference>
<dbReference type="InterPro" id="IPR015943">
    <property type="entry name" value="WD40/YVTN_repeat-like_dom_sf"/>
</dbReference>
<keyword evidence="2" id="KW-1185">Reference proteome</keyword>
<dbReference type="GO" id="GO:0005643">
    <property type="term" value="C:nuclear pore"/>
    <property type="evidence" value="ECO:0007669"/>
    <property type="project" value="TreeGrafter"/>
</dbReference>
<dbReference type="Gene3D" id="2.130.10.10">
    <property type="entry name" value="YVTN repeat-like/Quinoprotein amine dehydrogenase"/>
    <property type="match status" value="2"/>
</dbReference>
<protein>
    <submittedName>
        <fullName evidence="1">Uncharacterized protein</fullName>
    </submittedName>
</protein>